<reference evidence="2 3" key="1">
    <citation type="journal article" date="2009" name="Genome Res.">
        <title>Complete genome of the cellulolytic thermophile Acidothermus cellulolyticus 11B provides insights into its ecophysiological and evolutionary adaptations.</title>
        <authorList>
            <person name="Barabote R.D."/>
            <person name="Xie G."/>
            <person name="Leu D.H."/>
            <person name="Normand P."/>
            <person name="Necsulea A."/>
            <person name="Daubin V."/>
            <person name="Medigue C."/>
            <person name="Adney W.S."/>
            <person name="Xu X.C."/>
            <person name="Lapidus A."/>
            <person name="Parales R.E."/>
            <person name="Detter C."/>
            <person name="Pujic P."/>
            <person name="Bruce D."/>
            <person name="Lavire C."/>
            <person name="Challacombe J.F."/>
            <person name="Brettin T.S."/>
            <person name="Berry A.M."/>
        </authorList>
    </citation>
    <scope>NUCLEOTIDE SEQUENCE [LARGE SCALE GENOMIC DNA]</scope>
    <source>
        <strain evidence="3">ATCC 43068 / DSM 8971 / 11B</strain>
    </source>
</reference>
<gene>
    <name evidence="2" type="ordered locus">Acel_0108</name>
</gene>
<organism evidence="2 3">
    <name type="scientific">Acidothermus cellulolyticus (strain ATCC 43068 / DSM 8971 / 11B)</name>
    <dbReference type="NCBI Taxonomy" id="351607"/>
    <lineage>
        <taxon>Bacteria</taxon>
        <taxon>Bacillati</taxon>
        <taxon>Actinomycetota</taxon>
        <taxon>Actinomycetes</taxon>
        <taxon>Acidothermales</taxon>
        <taxon>Acidothermaceae</taxon>
        <taxon>Acidothermus</taxon>
    </lineage>
</organism>
<dbReference type="STRING" id="351607.Acel_0108"/>
<dbReference type="Pfam" id="PF11228">
    <property type="entry name" value="DUF3027"/>
    <property type="match status" value="1"/>
</dbReference>
<feature type="compositionally biased region" description="Basic and acidic residues" evidence="1">
    <location>
        <begin position="24"/>
        <end position="38"/>
    </location>
</feature>
<dbReference type="InterPro" id="IPR021391">
    <property type="entry name" value="DUF3027"/>
</dbReference>
<feature type="region of interest" description="Disordered" evidence="1">
    <location>
        <begin position="274"/>
        <end position="357"/>
    </location>
</feature>
<evidence type="ECO:0008006" key="4">
    <source>
        <dbReference type="Google" id="ProtNLM"/>
    </source>
</evidence>
<dbReference type="EMBL" id="CP000481">
    <property type="protein sequence ID" value="ABK51884.1"/>
    <property type="molecule type" value="Genomic_DNA"/>
</dbReference>
<evidence type="ECO:0000256" key="1">
    <source>
        <dbReference type="SAM" id="MobiDB-lite"/>
    </source>
</evidence>
<sequence length="357" mass="37150">MPATTDGAPPQAIGSRSTAYAARSADETPAHGPERGSESEAGSESAVTVPLDEVCAAAVELARGAAAEVAGAEMVGEHEGVEADDEHVVTHYFACRERGYVGWRWAVTVVRAPDSDRVTVNDVVLLPGAGALLPPPWIPWTQRLRAGDVGVGDVAPTAEDDPRLEPAEVSIGDPRLPDDEVSADLLLAELWLGRRRVLSQHGRSEAAQRWYAGEHGPRAAIARAAPYSCGTCGFLVPLSGALGRLFGVCANEVAPDDGKVVSFDHGCGAHSEALVVPSQPHPLRPSPDPSGVAVDVGTTESGAVTDPSSAGAVLHREEEQAPQAQSDAADGDPEPPAGAVLDEGRAHDEERDRGERP</sequence>
<evidence type="ECO:0000313" key="3">
    <source>
        <dbReference type="Proteomes" id="UP000008221"/>
    </source>
</evidence>
<feature type="compositionally biased region" description="Basic and acidic residues" evidence="1">
    <location>
        <begin position="342"/>
        <end position="357"/>
    </location>
</feature>
<dbReference type="AlphaFoldDB" id="A0LR24"/>
<protein>
    <recommendedName>
        <fullName evidence="4">DUF3027 domain-containing protein</fullName>
    </recommendedName>
</protein>
<dbReference type="KEGG" id="ace:Acel_0108"/>
<feature type="compositionally biased region" description="Pro residues" evidence="1">
    <location>
        <begin position="279"/>
        <end position="288"/>
    </location>
</feature>
<keyword evidence="3" id="KW-1185">Reference proteome</keyword>
<proteinExistence type="predicted"/>
<dbReference type="InParanoid" id="A0LR24"/>
<evidence type="ECO:0000313" key="2">
    <source>
        <dbReference type="EMBL" id="ABK51884.1"/>
    </source>
</evidence>
<accession>A0LR24</accession>
<dbReference type="HOGENOM" id="CLU_035969_2_0_11"/>
<dbReference type="eggNOG" id="ENOG502ZBU7">
    <property type="taxonomic scope" value="Bacteria"/>
</dbReference>
<feature type="region of interest" description="Disordered" evidence="1">
    <location>
        <begin position="1"/>
        <end position="47"/>
    </location>
</feature>
<name>A0LR24_ACIC1</name>
<dbReference type="Proteomes" id="UP000008221">
    <property type="component" value="Chromosome"/>
</dbReference>
<feature type="compositionally biased region" description="Polar residues" evidence="1">
    <location>
        <begin position="298"/>
        <end position="308"/>
    </location>
</feature>